<dbReference type="RefSeq" id="WP_168523769.1">
    <property type="nucleotide sequence ID" value="NZ_JAAXLS010000084.1"/>
</dbReference>
<evidence type="ECO:0000259" key="2">
    <source>
        <dbReference type="Pfam" id="PF08401"/>
    </source>
</evidence>
<feature type="region of interest" description="Disordered" evidence="1">
    <location>
        <begin position="1"/>
        <end position="20"/>
    </location>
</feature>
<dbReference type="Proteomes" id="UP000715441">
    <property type="component" value="Unassembled WGS sequence"/>
</dbReference>
<dbReference type="Pfam" id="PF08401">
    <property type="entry name" value="ArdcN"/>
    <property type="match status" value="1"/>
</dbReference>
<feature type="domain" description="N-terminal" evidence="2">
    <location>
        <begin position="60"/>
        <end position="153"/>
    </location>
</feature>
<reference evidence="3 4" key="1">
    <citation type="submission" date="2020-04" db="EMBL/GenBank/DDBJ databases">
        <title>Novel species.</title>
        <authorList>
            <person name="Teo W.F.A."/>
            <person name="Lipun K."/>
            <person name="Srisuk N."/>
            <person name="Duangmal K."/>
        </authorList>
    </citation>
    <scope>NUCLEOTIDE SEQUENCE [LARGE SCALE GENOMIC DNA]</scope>
    <source>
        <strain evidence="3 4">K13G38</strain>
    </source>
</reference>
<comment type="caution">
    <text evidence="3">The sequence shown here is derived from an EMBL/GenBank/DDBJ whole genome shotgun (WGS) entry which is preliminary data.</text>
</comment>
<evidence type="ECO:0000256" key="1">
    <source>
        <dbReference type="SAM" id="MobiDB-lite"/>
    </source>
</evidence>
<dbReference type="EMBL" id="JAAXLS010000084">
    <property type="protein sequence ID" value="NKQ59208.1"/>
    <property type="molecule type" value="Genomic_DNA"/>
</dbReference>
<feature type="region of interest" description="Disordered" evidence="1">
    <location>
        <begin position="111"/>
        <end position="144"/>
    </location>
</feature>
<organism evidence="3 4">
    <name type="scientific">Amycolatopsis acididurans</name>
    <dbReference type="NCBI Taxonomy" id="2724524"/>
    <lineage>
        <taxon>Bacteria</taxon>
        <taxon>Bacillati</taxon>
        <taxon>Actinomycetota</taxon>
        <taxon>Actinomycetes</taxon>
        <taxon>Pseudonocardiales</taxon>
        <taxon>Pseudonocardiaceae</taxon>
        <taxon>Amycolatopsis</taxon>
    </lineage>
</organism>
<sequence>MRKGTRIMAKRAYTEQERKARRDADRALQAEAAELLADPAAVVALAEQLATTCRSPKVLGYSLRNQALLIKQAETRGMVLTDVDTFRGWRERGRAVRKGEAGLRIVRPRGTEAAEEAGEGEGIVTHRGDVPTGDEAGDSEGETRTRFRMTAVFEISQTEGIEDAELIGEAHEVPNPAALLADTLVGQLERRGYQVVTDAEAEHAEVDDGDLITVPEGRPVAELARALAVVIAAEKSGQNPSTVQAA</sequence>
<evidence type="ECO:0000313" key="4">
    <source>
        <dbReference type="Proteomes" id="UP000715441"/>
    </source>
</evidence>
<protein>
    <recommendedName>
        <fullName evidence="2">N-terminal domain-containing protein</fullName>
    </recommendedName>
</protein>
<keyword evidence="4" id="KW-1185">Reference proteome</keyword>
<name>A0ABX1JHJ2_9PSEU</name>
<accession>A0ABX1JHJ2</accession>
<proteinExistence type="predicted"/>
<gene>
    <name evidence="3" type="ORF">HFP15_40855</name>
</gene>
<evidence type="ECO:0000313" key="3">
    <source>
        <dbReference type="EMBL" id="NKQ59208.1"/>
    </source>
</evidence>
<dbReference type="InterPro" id="IPR013610">
    <property type="entry name" value="ArdC_N"/>
</dbReference>